<evidence type="ECO:0000256" key="2">
    <source>
        <dbReference type="ARBA" id="ARBA00006991"/>
    </source>
</evidence>
<evidence type="ECO:0000256" key="3">
    <source>
        <dbReference type="ARBA" id="ARBA00022723"/>
    </source>
</evidence>
<evidence type="ECO:0000256" key="4">
    <source>
        <dbReference type="ARBA" id="ARBA00022737"/>
    </source>
</evidence>
<dbReference type="MGI" id="MGI:1913912">
    <property type="gene designation" value="Fbxl12os"/>
</dbReference>
<reference evidence="11" key="5">
    <citation type="submission" date="2001-07" db="EMBL/GenBank/DDBJ databases">
        <authorList>
            <person name="Adachi J."/>
            <person name="Aizawa K."/>
            <person name="Akimura T."/>
            <person name="Arakawa T."/>
            <person name="Bono H."/>
            <person name="Carninci P."/>
            <person name="Fukuda S."/>
            <person name="Furuno M."/>
            <person name="Hanagaki T."/>
            <person name="Hara A."/>
            <person name="Hashizume W."/>
            <person name="Hayashida K."/>
            <person name="Hayatsu N."/>
            <person name="Hiramoto K."/>
            <person name="Hiraoka T."/>
            <person name="Hirozane T."/>
            <person name="Hori F."/>
            <person name="Imotani K."/>
            <person name="Ishii Y."/>
            <person name="Itoh M."/>
            <person name="Kagawa I."/>
            <person name="Kasukawa T."/>
            <person name="Katoh H."/>
            <person name="Kawai J."/>
            <person name="Kojima Y."/>
            <person name="Kondo S."/>
            <person name="Konno H."/>
            <person name="Kouda M."/>
            <person name="Koya S."/>
            <person name="Kurihara C."/>
            <person name="Matsuyama T."/>
            <person name="Miyazaki A."/>
            <person name="Murata M."/>
            <person name="Nakamura M."/>
            <person name="Nishi K."/>
            <person name="Nomura K."/>
            <person name="Numazaki R."/>
            <person name="Ohno M."/>
            <person name="Ohsato N."/>
            <person name="Okazaki Y."/>
            <person name="Saito R."/>
            <person name="Saitoh H."/>
            <person name="Sakai C."/>
            <person name="Sakai K."/>
            <person name="Sakazume N."/>
            <person name="Sano H."/>
            <person name="Sasaki D."/>
            <person name="Shibata K."/>
            <person name="Shinagawa A."/>
            <person name="Shiraki T."/>
            <person name="Sogabe Y."/>
            <person name="Tagami M."/>
            <person name="Tagawa A."/>
            <person name="Takahashi F."/>
            <person name="Takaku-Akahira S."/>
            <person name="Takeda Y."/>
            <person name="Tanaka T."/>
            <person name="Tomaru A."/>
            <person name="Toya T."/>
            <person name="Yasunishi A."/>
            <person name="Muramatsu M."/>
            <person name="Hayashizaki Y."/>
        </authorList>
    </citation>
    <scope>NUCLEOTIDE SEQUENCE</scope>
    <source>
        <strain evidence="11">C57BL/6J</strain>
        <tissue evidence="11">Cortex</tissue>
    </source>
</reference>
<dbReference type="AlphaFoldDB" id="Q8BRK5"/>
<dbReference type="EMBL" id="BC147302">
    <property type="protein sequence ID" value="AAI47303.1"/>
    <property type="molecule type" value="mRNA"/>
</dbReference>
<sequence>MFYKGSSAYQMYTIKAFECKICGKVSGYSLSLNSHLQTHTGEKHYECKICKKFFTTSSSLTEHFKLERNPINVRNMETLLLSTQDFLHVYKHIRERSLVYASYVGDPS</sequence>
<protein>
    <submittedName>
        <fullName evidence="10">5730577I03Rik protein</fullName>
    </submittedName>
</protein>
<dbReference type="InterPro" id="IPR036236">
    <property type="entry name" value="Znf_C2H2_sf"/>
</dbReference>
<dbReference type="Gene3D" id="3.30.160.60">
    <property type="entry name" value="Classic Zinc Finger"/>
    <property type="match status" value="2"/>
</dbReference>
<dbReference type="OrthoDB" id="9601506at2759"/>
<evidence type="ECO:0000256" key="1">
    <source>
        <dbReference type="ARBA" id="ARBA00004123"/>
    </source>
</evidence>
<evidence type="ECO:0000256" key="6">
    <source>
        <dbReference type="ARBA" id="ARBA00022833"/>
    </source>
</evidence>
<reference evidence="11" key="6">
    <citation type="journal article" date="2002" name="Nature">
        <title>Analysis of the mouse transcriptome based on functional annotation of 60,770 full-length cDNAs.</title>
        <authorList>
            <consortium name="The FANTOM Consortium and the RIKEN Genome Exploration Research Group Phase I and II Team"/>
        </authorList>
    </citation>
    <scope>NUCLEOTIDE SEQUENCE</scope>
    <source>
        <strain evidence="11">C57BL/6J</strain>
        <tissue evidence="11">Cortex</tissue>
    </source>
</reference>
<dbReference type="AGR" id="MGI:1913912"/>
<dbReference type="SUPFAM" id="SSF57667">
    <property type="entry name" value="beta-beta-alpha zinc fingers"/>
    <property type="match status" value="1"/>
</dbReference>
<proteinExistence type="evidence at transcript level"/>
<evidence type="ECO:0000313" key="11">
    <source>
        <dbReference type="EMBL" id="BAC31749.1"/>
    </source>
</evidence>
<keyword evidence="4" id="KW-0677">Repeat</keyword>
<keyword evidence="3" id="KW-0479">Metal-binding</keyword>
<dbReference type="PANTHER" id="PTHR24394">
    <property type="entry name" value="ZINC FINGER PROTEIN"/>
    <property type="match status" value="1"/>
</dbReference>
<dbReference type="Pfam" id="PF00096">
    <property type="entry name" value="zf-C2H2"/>
    <property type="match status" value="2"/>
</dbReference>
<organism evidence="11">
    <name type="scientific">Mus musculus</name>
    <name type="common">Mouse</name>
    <dbReference type="NCBI Taxonomy" id="10090"/>
    <lineage>
        <taxon>Eukaryota</taxon>
        <taxon>Metazoa</taxon>
        <taxon>Chordata</taxon>
        <taxon>Craniata</taxon>
        <taxon>Vertebrata</taxon>
        <taxon>Euteleostomi</taxon>
        <taxon>Mammalia</taxon>
        <taxon>Eutheria</taxon>
        <taxon>Euarchontoglires</taxon>
        <taxon>Glires</taxon>
        <taxon>Rodentia</taxon>
        <taxon>Myomorpha</taxon>
        <taxon>Muroidea</taxon>
        <taxon>Muridae</taxon>
        <taxon>Murinae</taxon>
        <taxon>Mus</taxon>
        <taxon>Mus</taxon>
    </lineage>
</organism>
<dbReference type="GO" id="GO:0005634">
    <property type="term" value="C:nucleus"/>
    <property type="evidence" value="ECO:0007669"/>
    <property type="project" value="UniProtKB-SubCell"/>
</dbReference>
<evidence type="ECO:0000256" key="5">
    <source>
        <dbReference type="ARBA" id="ARBA00022771"/>
    </source>
</evidence>
<evidence type="ECO:0000256" key="8">
    <source>
        <dbReference type="PROSITE-ProRule" id="PRU00042"/>
    </source>
</evidence>
<name>Q8BRK5_MOUSE</name>
<evidence type="ECO:0000313" key="10">
    <source>
        <dbReference type="EMBL" id="AAI47303.1"/>
    </source>
</evidence>
<dbReference type="FunFam" id="3.30.160.60:FF:000710">
    <property type="entry name" value="Zinc finger protein 768"/>
    <property type="match status" value="1"/>
</dbReference>
<dbReference type="SMART" id="SM00355">
    <property type="entry name" value="ZnF_C2H2"/>
    <property type="match status" value="2"/>
</dbReference>
<feature type="domain" description="C2H2-type" evidence="9">
    <location>
        <begin position="17"/>
        <end position="44"/>
    </location>
</feature>
<evidence type="ECO:0000313" key="12">
    <source>
        <dbReference type="MGI" id="MGI:1913912"/>
    </source>
</evidence>
<dbReference type="PROSITE" id="PS50157">
    <property type="entry name" value="ZINC_FINGER_C2H2_2"/>
    <property type="match status" value="2"/>
</dbReference>
<keyword evidence="6" id="KW-0862">Zinc</keyword>
<keyword evidence="5 8" id="KW-0863">Zinc-finger</keyword>
<reference evidence="11" key="1">
    <citation type="journal article" date="1999" name="Methods Enzymol.">
        <title>High-efficiency full-length cDNA cloning.</title>
        <authorList>
            <person name="Carninci P."/>
            <person name="Hayashizaki Y."/>
        </authorList>
    </citation>
    <scope>NUCLEOTIDE SEQUENCE</scope>
    <source>
        <strain evidence="11">C57BL/6J</strain>
        <tissue evidence="11">Cortex</tissue>
    </source>
</reference>
<dbReference type="GO" id="GO:0008270">
    <property type="term" value="F:zinc ion binding"/>
    <property type="evidence" value="ECO:0007669"/>
    <property type="project" value="UniProtKB-KW"/>
</dbReference>
<comment type="similarity">
    <text evidence="2">Belongs to the krueppel C2H2-type zinc-finger protein family.</text>
</comment>
<reference evidence="11" key="8">
    <citation type="journal article" date="2005" name="Science">
        <title>The Transcriptional Landscape of the Mammalian Genome.</title>
        <authorList>
            <consortium name="The FANTOM Consortium"/>
            <consortium name="Riken Genome Exploration Research Group and Genome Science Group (Genome Network Project Core Group)"/>
        </authorList>
    </citation>
    <scope>NUCLEOTIDE SEQUENCE</scope>
    <source>
        <strain evidence="11">C57BL/6J</strain>
        <tissue evidence="11">Cortex</tissue>
    </source>
</reference>
<reference evidence="10" key="7">
    <citation type="journal article" date="2004" name="Genome Res.">
        <title>The status, quality, and expansion of the NIH full-length cDNA project: the Mammalian Gene Collection (MGC).</title>
        <authorList>
            <consortium name="The MGC Project Team"/>
            <person name="Gerhard D.S."/>
            <person name="Wagner L."/>
            <person name="Feingold E.A."/>
            <person name="Shenmen C.M."/>
            <person name="Grouse L.H."/>
            <person name="Schuler G."/>
            <person name="Klein S.L."/>
            <person name="Old S."/>
            <person name="Rasooly R."/>
            <person name="Good P."/>
            <person name="Guyer M."/>
            <person name="Peck A.M."/>
            <person name="Derge J.G."/>
            <person name="Lipman D."/>
            <person name="Collins F.S."/>
            <person name="Jang W."/>
            <person name="Sherry S."/>
            <person name="Feolo M."/>
            <person name="Misquitta L."/>
            <person name="Lee E."/>
            <person name="Rotmistrovsky K."/>
            <person name="Greenhut S.F."/>
            <person name="Schaefer C.F."/>
            <person name="Buetow K."/>
            <person name="Bonner T.I."/>
            <person name="Haussler D."/>
            <person name="Kent J."/>
            <person name="Kiekhaus M."/>
            <person name="Furey T."/>
            <person name="Brent M."/>
            <person name="Prange C."/>
            <person name="Schreiber K."/>
            <person name="Shapiro N."/>
            <person name="Bhat N.K."/>
            <person name="Hopkins R.F."/>
            <person name="Hsie F."/>
            <person name="Driscoll T."/>
            <person name="Soares M.B."/>
            <person name="Casavant T.L."/>
            <person name="Scheetz T.E."/>
            <person name="Brown-stein M.J."/>
            <person name="Usdin T.B."/>
            <person name="Toshiyuki S."/>
            <person name="Carninci P."/>
            <person name="Piao Y."/>
            <person name="Dudekula D.B."/>
            <person name="Ko M.S."/>
            <person name="Kawakami K."/>
            <person name="Suzuki Y."/>
            <person name="Sugano S."/>
            <person name="Gruber C.E."/>
            <person name="Smith M.R."/>
            <person name="Simmons B."/>
            <person name="Moore T."/>
            <person name="Waterman R."/>
            <person name="Johnson S.L."/>
            <person name="Ruan Y."/>
            <person name="Wei C.L."/>
            <person name="Mathavan S."/>
            <person name="Gunaratne P.H."/>
            <person name="Wu J."/>
            <person name="Garcia A.M."/>
            <person name="Hulyk S.W."/>
            <person name="Fuh E."/>
            <person name="Yuan Y."/>
            <person name="Sneed A."/>
            <person name="Kowis C."/>
            <person name="Hodgson A."/>
            <person name="Muzny D.M."/>
            <person name="McPherson J."/>
            <person name="Gibbs R.A."/>
            <person name="Fahey J."/>
            <person name="Helton E."/>
            <person name="Ketteman M."/>
            <person name="Madan A."/>
            <person name="Rodrigues S."/>
            <person name="Sanchez A."/>
            <person name="Whiting M."/>
            <person name="Madari A."/>
            <person name="Young A.C."/>
            <person name="Wetherby K.D."/>
            <person name="Granite S.J."/>
            <person name="Kwong P.N."/>
            <person name="Brinkley C.P."/>
            <person name="Pearson R.L."/>
            <person name="Bouffard G.G."/>
            <person name="Blakesly R.W."/>
            <person name="Green E.D."/>
            <person name="Dickson M.C."/>
            <person name="Rodriguez A.C."/>
            <person name="Grimwood J."/>
            <person name="Schmutz J."/>
            <person name="Myers R.M."/>
            <person name="Butterfield Y.S."/>
            <person name="Griffith M."/>
            <person name="Griffith O.L."/>
            <person name="Krzywinski M.I."/>
            <person name="Liao N."/>
            <person name="Morin R."/>
            <person name="Morrin R."/>
            <person name="Palmquist D."/>
            <person name="Petrescu A.S."/>
            <person name="Skalska U."/>
            <person name="Smailus D.E."/>
            <person name="Stott J.M."/>
            <person name="Schnerch A."/>
            <person name="Schein J.E."/>
            <person name="Jones S.J."/>
            <person name="Holt R.A."/>
            <person name="Baross A."/>
            <person name="Marra M.A."/>
            <person name="Clifton S."/>
            <person name="Makowski K.A."/>
            <person name="Bosak S."/>
            <person name="Malek J."/>
        </authorList>
    </citation>
    <scope>NUCLEOTIDE SEQUENCE [LARGE SCALE MRNA]</scope>
    <source>
        <tissue evidence="10">Brain</tissue>
    </source>
</reference>
<reference evidence="11" key="9">
    <citation type="journal article" date="2005" name="Science">
        <title>Antisense Transcription in the Mammalian Transcriptome.</title>
        <authorList>
            <consortium name="RIKEN Genome Exploration Research Group and Genome Science Group (Genome Network Project Core Group) and the FANTOM Consortium"/>
        </authorList>
    </citation>
    <scope>NUCLEOTIDE SEQUENCE</scope>
    <source>
        <strain evidence="11">C57BL/6J</strain>
        <tissue evidence="11">Cortex</tissue>
    </source>
</reference>
<keyword evidence="7" id="KW-0539">Nucleus</keyword>
<gene>
    <name evidence="12" type="primary">Fbxl12os</name>
    <name evidence="10" type="synonym">5730577I03Rik</name>
</gene>
<accession>Q8BRK5</accession>
<evidence type="ECO:0000259" key="9">
    <source>
        <dbReference type="PROSITE" id="PS50157"/>
    </source>
</evidence>
<dbReference type="InterPro" id="IPR013087">
    <property type="entry name" value="Znf_C2H2_type"/>
</dbReference>
<reference evidence="11" key="4">
    <citation type="journal article" date="2001" name="Nature">
        <title>Functional annotation of a full-length mouse cDNA collection.</title>
        <authorList>
            <consortium name="The RIKEN Genome Exploration Research Group Phase II Team and the FANTOM Consortium"/>
        </authorList>
    </citation>
    <scope>NUCLEOTIDE SEQUENCE</scope>
    <source>
        <strain evidence="11">C57BL/6J</strain>
        <tissue evidence="11">Cortex</tissue>
    </source>
</reference>
<reference evidence="11" key="3">
    <citation type="journal article" date="2000" name="Genome Res.">
        <title>RIKEN integrated sequence analysis (RISA) system--384-format sequencing pipeline with 384 multicapillary sequencer.</title>
        <authorList>
            <person name="Shibata K."/>
            <person name="Itoh M."/>
            <person name="Aizawa K."/>
            <person name="Nagaoka S."/>
            <person name="Sasaki N."/>
            <person name="Carninci P."/>
            <person name="Konno H."/>
            <person name="Akiyama J."/>
            <person name="Nishi K."/>
            <person name="Kitsunai T."/>
            <person name="Tashiro H."/>
            <person name="Itoh M."/>
            <person name="Sumi N."/>
            <person name="Ishii Y."/>
            <person name="Nakamura S."/>
            <person name="Hazama M."/>
            <person name="Nishine T."/>
            <person name="Harada A."/>
            <person name="Yamamoto R."/>
            <person name="Matsumoto H."/>
            <person name="Sakaguchi S."/>
            <person name="Ikegami T."/>
            <person name="Kashiwagi K."/>
            <person name="Fujiwake S."/>
            <person name="Inoue K."/>
            <person name="Togawa Y."/>
            <person name="Izawa M."/>
            <person name="Ohara E."/>
            <person name="Watahiki M."/>
            <person name="Yoneda Y."/>
            <person name="Ishikawa T."/>
            <person name="Ozawa K."/>
            <person name="Tanaka T."/>
            <person name="Matsuura S."/>
            <person name="Kawai J."/>
            <person name="Okazaki Y."/>
            <person name="Muramatsu M."/>
            <person name="Inoue Y."/>
            <person name="Kira A."/>
            <person name="Hayashizaki Y."/>
        </authorList>
    </citation>
    <scope>NUCLEOTIDE SEQUENCE</scope>
    <source>
        <strain evidence="11">C57BL/6J</strain>
        <tissue evidence="11">Cortex</tissue>
    </source>
</reference>
<evidence type="ECO:0000256" key="7">
    <source>
        <dbReference type="ARBA" id="ARBA00023242"/>
    </source>
</evidence>
<reference evidence="11" key="2">
    <citation type="journal article" date="2000" name="Genome Res.">
        <title>Normalization and subtraction of cap-trapper-selected cDNAs to prepare full-length cDNA libraries for rapid discovery of new genes.</title>
        <authorList>
            <person name="Carninci P."/>
            <person name="Shibata Y."/>
            <person name="Hayatsu N."/>
            <person name="Sugahara Y."/>
            <person name="Shibata K."/>
            <person name="Itoh M."/>
            <person name="Konno H."/>
            <person name="Okazaki Y."/>
            <person name="Muramatsu M."/>
            <person name="Hayashizaki Y."/>
        </authorList>
    </citation>
    <scope>NUCLEOTIDE SEQUENCE</scope>
    <source>
        <strain evidence="11">C57BL/6J</strain>
        <tissue evidence="11">Cortex</tissue>
    </source>
</reference>
<dbReference type="PANTHER" id="PTHR24394:SF29">
    <property type="entry name" value="MYONEURIN"/>
    <property type="match status" value="1"/>
</dbReference>
<dbReference type="EMBL" id="BC147303">
    <property type="protein sequence ID" value="AAI47304.1"/>
    <property type="molecule type" value="mRNA"/>
</dbReference>
<feature type="domain" description="C2H2-type" evidence="9">
    <location>
        <begin position="45"/>
        <end position="66"/>
    </location>
</feature>
<comment type="subcellular location">
    <subcellularLocation>
        <location evidence="1">Nucleus</location>
    </subcellularLocation>
</comment>
<dbReference type="EMBL" id="AK044040">
    <property type="protein sequence ID" value="BAC31749.1"/>
    <property type="molecule type" value="mRNA"/>
</dbReference>